<evidence type="ECO:0000256" key="16">
    <source>
        <dbReference type="PIRNR" id="PIRNR000209"/>
    </source>
</evidence>
<dbReference type="InterPro" id="IPR017927">
    <property type="entry name" value="FAD-bd_FR_type"/>
</dbReference>
<dbReference type="GO" id="GO:0070330">
    <property type="term" value="F:aromatase activity"/>
    <property type="evidence" value="ECO:0007669"/>
    <property type="project" value="UniProtKB-UniRule"/>
</dbReference>
<dbReference type="Gene3D" id="3.40.50.80">
    <property type="entry name" value="Nucleotide-binding domain of ferredoxin-NADP reductase (FNR) module"/>
    <property type="match status" value="1"/>
</dbReference>
<keyword evidence="21" id="KW-1185">Reference proteome</keyword>
<keyword evidence="3 16" id="KW-0813">Transport</keyword>
<dbReference type="PIRSF" id="PIRSF000209">
    <property type="entry name" value="Bifunctional_P450_P450R"/>
    <property type="match status" value="1"/>
</dbReference>
<evidence type="ECO:0000256" key="9">
    <source>
        <dbReference type="ARBA" id="ARBA00022857"/>
    </source>
</evidence>
<dbReference type="Gene3D" id="3.40.50.360">
    <property type="match status" value="1"/>
</dbReference>
<evidence type="ECO:0000256" key="1">
    <source>
        <dbReference type="ARBA" id="ARBA00001971"/>
    </source>
</evidence>
<evidence type="ECO:0000256" key="14">
    <source>
        <dbReference type="ARBA" id="ARBA00047827"/>
    </source>
</evidence>
<dbReference type="SUPFAM" id="SSF52343">
    <property type="entry name" value="Ferredoxin reductase-like, C-terminal NADP-linked domain"/>
    <property type="match status" value="1"/>
</dbReference>
<dbReference type="GO" id="GO:0020037">
    <property type="term" value="F:heme binding"/>
    <property type="evidence" value="ECO:0007669"/>
    <property type="project" value="UniProtKB-UniRule"/>
</dbReference>
<name>A0AAV9NHR5_9EURO</name>
<dbReference type="InterPro" id="IPR029039">
    <property type="entry name" value="Flavoprotein-like_sf"/>
</dbReference>
<dbReference type="InterPro" id="IPR036396">
    <property type="entry name" value="Cyt_P450_sf"/>
</dbReference>
<comment type="catalytic activity">
    <reaction evidence="14 16">
        <text>an organic molecule + reduced [NADPH--hemoprotein reductase] + O2 = an alcohol + oxidized [NADPH--hemoprotein reductase] + H2O + H(+)</text>
        <dbReference type="Rhea" id="RHEA:17149"/>
        <dbReference type="Rhea" id="RHEA-COMP:11964"/>
        <dbReference type="Rhea" id="RHEA-COMP:11965"/>
        <dbReference type="ChEBI" id="CHEBI:15377"/>
        <dbReference type="ChEBI" id="CHEBI:15378"/>
        <dbReference type="ChEBI" id="CHEBI:15379"/>
        <dbReference type="ChEBI" id="CHEBI:30879"/>
        <dbReference type="ChEBI" id="CHEBI:57618"/>
        <dbReference type="ChEBI" id="CHEBI:58210"/>
        <dbReference type="ChEBI" id="CHEBI:142491"/>
        <dbReference type="EC" id="1.14.14.1"/>
    </reaction>
</comment>
<keyword evidence="5 16" id="KW-0285">Flavoprotein</keyword>
<evidence type="ECO:0000256" key="10">
    <source>
        <dbReference type="ARBA" id="ARBA00022982"/>
    </source>
</evidence>
<keyword evidence="8 16" id="KW-0274">FAD</keyword>
<sequence length="1053" mass="116831">MTTPIPQPPPYPFIGNIRDLDPQNAILSLGKLAKQYGPIFKLSFFGNTRLFVNSVELLNELCDEKRFTKSVSGALDQIRNGVGDGLFTAYHGEHNWEVAHRTLVPAFGPIGIHDMYDEMYDLATQLVAKWARGGPEARINVTDDYTRLTLDSIALCAMGKRFNSFYSEEMHPFVGAMVRFLVESGMRPRKTRLESFIWREPERQYFKDIEYMKGVCKELIEHRRANPVEKKDLLNAMLFGRDPKTKERLTDESVVNNMITFLIAGHETTSGMLSFITYYLIKNPNVCDKARKEVDTVVGTGPVTVDHITKLPYLEAIMRETLRLNPTAPGFSITTLPGNGDEVIGGGKYHIPNGTTIFCNLPAVGRDKTVFGEDADEFRPERMYGENFTKLPPNAWKPFGNGARGCIGRPFAWQEALLALALVLQNFDLRPADPSYELQIKSTLTIKPGDFYIHASPRDGVEVLNIERKLYEGVHASQSRQAARTTKAEKPASGKPLLVLYGSNSGTCEGLAQKLGQSAGGHGYAPTVIPLDDGIEAIRKDVPVVIVTASYEGNPPDNADAFVSWLKGVDKEKIQDVKFAVFGCGHHDWVATYQKVPKLIENELLARGGSRITERGESDVAQGRVFDDFDTWQDEYLWRVLAADSGTQSQTTEPLNMEMDSNARASHLRHDVQNARVLKNDSLTPAGVPEKRVTEFELPKGMSYEAGDYLALLPVSNVSTIARVLRRFGLAWDATMTLHKGAHTTIPTEIPMSVTTVLGSYVELNSPASRKNIATLSKYAQGDKSIDEKVLDHAHPPSILQLLEKHTDIKLPFPVFLAMLNPMRIRQYSISSSPLLDATKARIVYSVVDADPAHLGIATNYLKAQSAGSTVQVMIKKSHASFHLPTDLKTPILMLCAGTGLAPFLGFIEERAARIAAASNNNNRDEIGEAVIFIGCRDPDQDRVYAQQLDQWQRDGVVKVYYAFSRRAEESAGCKYAQDRLWHERAEASRLFAGGARAYICGSSALGKGIAEVVAKIAVAEAKEKKGKDMSLEEGLMWWEGLRGERYAVDVFD</sequence>
<keyword evidence="7 16" id="KW-0479">Metal-binding</keyword>
<evidence type="ECO:0000256" key="4">
    <source>
        <dbReference type="ARBA" id="ARBA00022617"/>
    </source>
</evidence>
<keyword evidence="4 16" id="KW-0349">Heme</keyword>
<dbReference type="CDD" id="cd06206">
    <property type="entry name" value="bifunctional_CYPOR"/>
    <property type="match status" value="1"/>
</dbReference>
<dbReference type="AlphaFoldDB" id="A0AAV9NHR5"/>
<comment type="cofactor">
    <cofactor evidence="1 16 17">
        <name>heme</name>
        <dbReference type="ChEBI" id="CHEBI:30413"/>
    </cofactor>
</comment>
<evidence type="ECO:0000256" key="12">
    <source>
        <dbReference type="ARBA" id="ARBA00023004"/>
    </source>
</evidence>
<evidence type="ECO:0000256" key="3">
    <source>
        <dbReference type="ARBA" id="ARBA00022448"/>
    </source>
</evidence>
<evidence type="ECO:0000256" key="13">
    <source>
        <dbReference type="ARBA" id="ARBA00023033"/>
    </source>
</evidence>
<dbReference type="InterPro" id="IPR039261">
    <property type="entry name" value="FNR_nucleotide-bd"/>
</dbReference>
<keyword evidence="9 16" id="KW-0521">NADP</keyword>
<evidence type="ECO:0000256" key="17">
    <source>
        <dbReference type="PIRSR" id="PIRSR000209-1"/>
    </source>
</evidence>
<dbReference type="Gene3D" id="1.20.990.10">
    <property type="entry name" value="NADPH-cytochrome p450 Reductase, Chain A, domain 3"/>
    <property type="match status" value="1"/>
</dbReference>
<evidence type="ECO:0000313" key="20">
    <source>
        <dbReference type="EMBL" id="KAK5057912.1"/>
    </source>
</evidence>
<dbReference type="GO" id="GO:0005506">
    <property type="term" value="F:iron ion binding"/>
    <property type="evidence" value="ECO:0007669"/>
    <property type="project" value="UniProtKB-UniRule"/>
</dbReference>
<dbReference type="InterPro" id="IPR001433">
    <property type="entry name" value="OxRdtase_FAD/NAD-bd"/>
</dbReference>
<dbReference type="InterPro" id="IPR017938">
    <property type="entry name" value="Riboflavin_synthase-like_b-brl"/>
</dbReference>
<evidence type="ECO:0000259" key="19">
    <source>
        <dbReference type="PROSITE" id="PS51384"/>
    </source>
</evidence>
<dbReference type="SUPFAM" id="SSF63380">
    <property type="entry name" value="Riboflavin synthase domain-like"/>
    <property type="match status" value="1"/>
</dbReference>
<dbReference type="GO" id="GO:0010181">
    <property type="term" value="F:FMN binding"/>
    <property type="evidence" value="ECO:0007669"/>
    <property type="project" value="UniProtKB-UniRule"/>
</dbReference>
<dbReference type="PANTHER" id="PTHR19384">
    <property type="entry name" value="NITRIC OXIDE SYNTHASE-RELATED"/>
    <property type="match status" value="1"/>
</dbReference>
<comment type="cofactor">
    <cofactor evidence="16">
        <name>FAD</name>
        <dbReference type="ChEBI" id="CHEBI:57692"/>
    </cofactor>
    <cofactor evidence="16">
        <name>FMN</name>
        <dbReference type="ChEBI" id="CHEBI:58210"/>
    </cofactor>
</comment>
<dbReference type="InterPro" id="IPR017972">
    <property type="entry name" value="Cyt_P450_CS"/>
</dbReference>
<keyword evidence="11 16" id="KW-0560">Oxidoreductase</keyword>
<evidence type="ECO:0000256" key="15">
    <source>
        <dbReference type="ARBA" id="ARBA00049342"/>
    </source>
</evidence>
<proteinExistence type="inferred from homology"/>
<keyword evidence="6 16" id="KW-0288">FMN</keyword>
<keyword evidence="13 16" id="KW-0503">Monooxygenase</keyword>
<dbReference type="PROSITE" id="PS50902">
    <property type="entry name" value="FLAVODOXIN_LIKE"/>
    <property type="match status" value="1"/>
</dbReference>
<keyword evidence="10 16" id="KW-0249">Electron transport</keyword>
<dbReference type="PRINTS" id="PR00463">
    <property type="entry name" value="EP450I"/>
</dbReference>
<dbReference type="PROSITE" id="PS51384">
    <property type="entry name" value="FAD_FR"/>
    <property type="match status" value="1"/>
</dbReference>
<dbReference type="CDD" id="cd11068">
    <property type="entry name" value="CYP120A1"/>
    <property type="match status" value="1"/>
</dbReference>
<evidence type="ECO:0000256" key="8">
    <source>
        <dbReference type="ARBA" id="ARBA00022827"/>
    </source>
</evidence>
<accession>A0AAV9NHR5</accession>
<dbReference type="PROSITE" id="PS00086">
    <property type="entry name" value="CYTOCHROME_P450"/>
    <property type="match status" value="1"/>
</dbReference>
<dbReference type="Gene3D" id="1.10.630.10">
    <property type="entry name" value="Cytochrome P450"/>
    <property type="match status" value="1"/>
</dbReference>
<reference evidence="20 21" key="1">
    <citation type="submission" date="2023-08" db="EMBL/GenBank/DDBJ databases">
        <title>Black Yeasts Isolated from many extreme environments.</title>
        <authorList>
            <person name="Coleine C."/>
            <person name="Stajich J.E."/>
            <person name="Selbmann L."/>
        </authorList>
    </citation>
    <scope>NUCLEOTIDE SEQUENCE [LARGE SCALE GENOMIC DNA]</scope>
    <source>
        <strain evidence="20 21">CCFEE 5792</strain>
    </source>
</reference>
<feature type="binding site" description="axial binding residue" evidence="17">
    <location>
        <position position="406"/>
    </location>
    <ligand>
        <name>heme</name>
        <dbReference type="ChEBI" id="CHEBI:30413"/>
    </ligand>
    <ligandPart>
        <name>Fe</name>
        <dbReference type="ChEBI" id="CHEBI:18248"/>
    </ligandPart>
</feature>
<dbReference type="Gene3D" id="2.40.30.10">
    <property type="entry name" value="Translation factors"/>
    <property type="match status" value="1"/>
</dbReference>
<keyword evidence="12 16" id="KW-0408">Iron</keyword>
<protein>
    <recommendedName>
        <fullName evidence="16">Bifunctional cytochrome P450/NADPH--P450 reductase</fullName>
    </recommendedName>
    <domain>
        <recommendedName>
            <fullName evidence="16">Cytochrome P450</fullName>
            <ecNumber evidence="16">1.14.14.1</ecNumber>
        </recommendedName>
    </domain>
    <domain>
        <recommendedName>
            <fullName evidence="16">NADPH--cytochrome P450 reductase</fullName>
            <ecNumber evidence="16">1.6.2.4</ecNumber>
        </recommendedName>
    </domain>
</protein>
<dbReference type="GO" id="GO:0005829">
    <property type="term" value="C:cytosol"/>
    <property type="evidence" value="ECO:0007669"/>
    <property type="project" value="TreeGrafter"/>
</dbReference>
<evidence type="ECO:0000259" key="18">
    <source>
        <dbReference type="PROSITE" id="PS50902"/>
    </source>
</evidence>
<comment type="similarity">
    <text evidence="2 16">In the N-terminal section; belongs to the cytochrome P450 family.</text>
</comment>
<evidence type="ECO:0000256" key="5">
    <source>
        <dbReference type="ARBA" id="ARBA00022630"/>
    </source>
</evidence>
<dbReference type="InterPro" id="IPR002401">
    <property type="entry name" value="Cyt_P450_E_grp-I"/>
</dbReference>
<dbReference type="Proteomes" id="UP001358417">
    <property type="component" value="Unassembled WGS sequence"/>
</dbReference>
<dbReference type="FunFam" id="1.10.630.10:FF:000040">
    <property type="entry name" value="Bifunctional cytochrome P450/NADPH--P450 reductase"/>
    <property type="match status" value="1"/>
</dbReference>
<dbReference type="GO" id="GO:0050660">
    <property type="term" value="F:flavin adenine dinucleotide binding"/>
    <property type="evidence" value="ECO:0007669"/>
    <property type="project" value="TreeGrafter"/>
</dbReference>
<dbReference type="PRINTS" id="PR00385">
    <property type="entry name" value="P450"/>
</dbReference>
<dbReference type="InterPro" id="IPR003097">
    <property type="entry name" value="CysJ-like_FAD-binding"/>
</dbReference>
<dbReference type="RefSeq" id="XP_064709030.1">
    <property type="nucleotide sequence ID" value="XM_064855441.1"/>
</dbReference>
<feature type="domain" description="FAD-binding FR-type" evidence="19">
    <location>
        <begin position="670"/>
        <end position="885"/>
    </location>
</feature>
<dbReference type="Pfam" id="PF00258">
    <property type="entry name" value="Flavodoxin_1"/>
    <property type="match status" value="1"/>
</dbReference>
<dbReference type="InterPro" id="IPR001128">
    <property type="entry name" value="Cyt_P450"/>
</dbReference>
<feature type="domain" description="Flavodoxin-like" evidence="18">
    <location>
        <begin position="497"/>
        <end position="637"/>
    </location>
</feature>
<evidence type="ECO:0000256" key="2">
    <source>
        <dbReference type="ARBA" id="ARBA00010018"/>
    </source>
</evidence>
<dbReference type="InterPro" id="IPR023173">
    <property type="entry name" value="NADPH_Cyt_P450_Rdtase_alpha"/>
</dbReference>
<dbReference type="Pfam" id="PF00667">
    <property type="entry name" value="FAD_binding_1"/>
    <property type="match status" value="1"/>
</dbReference>
<gene>
    <name evidence="20" type="ORF">LTR84_011913</name>
</gene>
<evidence type="ECO:0000313" key="21">
    <source>
        <dbReference type="Proteomes" id="UP001358417"/>
    </source>
</evidence>
<dbReference type="Pfam" id="PF00067">
    <property type="entry name" value="p450"/>
    <property type="match status" value="1"/>
</dbReference>
<dbReference type="EC" id="1.6.2.4" evidence="16"/>
<evidence type="ECO:0000256" key="6">
    <source>
        <dbReference type="ARBA" id="ARBA00022643"/>
    </source>
</evidence>
<evidence type="ECO:0000256" key="11">
    <source>
        <dbReference type="ARBA" id="ARBA00023002"/>
    </source>
</evidence>
<organism evidence="20 21">
    <name type="scientific">Exophiala bonariae</name>
    <dbReference type="NCBI Taxonomy" id="1690606"/>
    <lineage>
        <taxon>Eukaryota</taxon>
        <taxon>Fungi</taxon>
        <taxon>Dikarya</taxon>
        <taxon>Ascomycota</taxon>
        <taxon>Pezizomycotina</taxon>
        <taxon>Eurotiomycetes</taxon>
        <taxon>Chaetothyriomycetidae</taxon>
        <taxon>Chaetothyriales</taxon>
        <taxon>Herpotrichiellaceae</taxon>
        <taxon>Exophiala</taxon>
    </lineage>
</organism>
<dbReference type="EMBL" id="JAVRRD010000006">
    <property type="protein sequence ID" value="KAK5057912.1"/>
    <property type="molecule type" value="Genomic_DNA"/>
</dbReference>
<comment type="catalytic activity">
    <reaction evidence="15 16">
        <text>2 oxidized [cytochrome P450] + NADPH = 2 reduced [cytochrome P450] + NADP(+) + H(+)</text>
        <dbReference type="Rhea" id="RHEA:24040"/>
        <dbReference type="Rhea" id="RHEA-COMP:14627"/>
        <dbReference type="Rhea" id="RHEA-COMP:14628"/>
        <dbReference type="ChEBI" id="CHEBI:15378"/>
        <dbReference type="ChEBI" id="CHEBI:55376"/>
        <dbReference type="ChEBI" id="CHEBI:57783"/>
        <dbReference type="ChEBI" id="CHEBI:58349"/>
        <dbReference type="ChEBI" id="CHEBI:60344"/>
        <dbReference type="EC" id="1.6.2.4"/>
    </reaction>
</comment>
<dbReference type="GeneID" id="89980063"/>
<dbReference type="PANTHER" id="PTHR19384:SF127">
    <property type="entry name" value="BIFUNCTIONAL CYTOCHROME P450_NADPH--P450 REDUCTASE"/>
    <property type="match status" value="1"/>
</dbReference>
<dbReference type="InterPro" id="IPR023206">
    <property type="entry name" value="Bifunctional_P450_P450_red"/>
</dbReference>
<dbReference type="InterPro" id="IPR008254">
    <property type="entry name" value="Flavodoxin/NO_synth"/>
</dbReference>
<dbReference type="EC" id="1.14.14.1" evidence="16"/>
<dbReference type="SUPFAM" id="SSF52218">
    <property type="entry name" value="Flavoproteins"/>
    <property type="match status" value="1"/>
</dbReference>
<comment type="caution">
    <text evidence="20">The sequence shown here is derived from an EMBL/GenBank/DDBJ whole genome shotgun (WGS) entry which is preliminary data.</text>
</comment>
<evidence type="ECO:0000256" key="7">
    <source>
        <dbReference type="ARBA" id="ARBA00022723"/>
    </source>
</evidence>
<dbReference type="GO" id="GO:0003958">
    <property type="term" value="F:NADPH-hemoprotein reductase activity"/>
    <property type="evidence" value="ECO:0007669"/>
    <property type="project" value="UniProtKB-UniRule"/>
</dbReference>
<dbReference type="SUPFAM" id="SSF48264">
    <property type="entry name" value="Cytochrome P450"/>
    <property type="match status" value="1"/>
</dbReference>
<dbReference type="Pfam" id="PF00175">
    <property type="entry name" value="NAD_binding_1"/>
    <property type="match status" value="1"/>
</dbReference>